<name>A0A7K0BUT8_9ACTN</name>
<dbReference type="Proteomes" id="UP000487268">
    <property type="component" value="Unassembled WGS sequence"/>
</dbReference>
<organism evidence="2 3">
    <name type="scientific">Actinomadura macrotermitis</name>
    <dbReference type="NCBI Taxonomy" id="2585200"/>
    <lineage>
        <taxon>Bacteria</taxon>
        <taxon>Bacillati</taxon>
        <taxon>Actinomycetota</taxon>
        <taxon>Actinomycetes</taxon>
        <taxon>Streptosporangiales</taxon>
        <taxon>Thermomonosporaceae</taxon>
        <taxon>Actinomadura</taxon>
    </lineage>
</organism>
<dbReference type="Pfam" id="PF19534">
    <property type="entry name" value="DUF6059"/>
    <property type="match status" value="1"/>
</dbReference>
<dbReference type="InterPro" id="IPR045701">
    <property type="entry name" value="DUF6059"/>
</dbReference>
<dbReference type="AlphaFoldDB" id="A0A7K0BUT8"/>
<dbReference type="EMBL" id="WEGH01000002">
    <property type="protein sequence ID" value="MQY04652.1"/>
    <property type="molecule type" value="Genomic_DNA"/>
</dbReference>
<reference evidence="2 3" key="1">
    <citation type="submission" date="2019-10" db="EMBL/GenBank/DDBJ databases">
        <title>Actinomadura rubteroloni sp. nov. and Actinomadura macrotermitis sp. nov., isolated from the gut of fungus growing-termite Macrotermes natalensis.</title>
        <authorList>
            <person name="Benndorf R."/>
            <person name="Martin K."/>
            <person name="Kuefner M."/>
            <person name="De Beer W."/>
            <person name="Kaster A.-K."/>
            <person name="Vollmers J."/>
            <person name="Poulsen M."/>
            <person name="Beemelmanns C."/>
        </authorList>
    </citation>
    <scope>NUCLEOTIDE SEQUENCE [LARGE SCALE GENOMIC DNA]</scope>
    <source>
        <strain evidence="2 3">RB68</strain>
    </source>
</reference>
<accession>A0A7K0BUT8</accession>
<protein>
    <submittedName>
        <fullName evidence="2">Uncharacterized protein</fullName>
    </submittedName>
</protein>
<comment type="caution">
    <text evidence="2">The sequence shown here is derived from an EMBL/GenBank/DDBJ whole genome shotgun (WGS) entry which is preliminary data.</text>
</comment>
<keyword evidence="3" id="KW-1185">Reference proteome</keyword>
<evidence type="ECO:0000256" key="1">
    <source>
        <dbReference type="SAM" id="MobiDB-lite"/>
    </source>
</evidence>
<sequence length="86" mass="10024">MDLRRMARRLLHEFGLAMAMNCMMMGFPYDMVLYLRQERDGFAGEGAQEEPIPAEPPPDGHPERLVPYAALSPREREFWSRLDRQA</sequence>
<feature type="region of interest" description="Disordered" evidence="1">
    <location>
        <begin position="44"/>
        <end position="64"/>
    </location>
</feature>
<evidence type="ECO:0000313" key="2">
    <source>
        <dbReference type="EMBL" id="MQY04652.1"/>
    </source>
</evidence>
<gene>
    <name evidence="2" type="ORF">ACRB68_27120</name>
</gene>
<evidence type="ECO:0000313" key="3">
    <source>
        <dbReference type="Proteomes" id="UP000487268"/>
    </source>
</evidence>
<proteinExistence type="predicted"/>